<proteinExistence type="predicted"/>
<evidence type="ECO:0008006" key="4">
    <source>
        <dbReference type="Google" id="ProtNLM"/>
    </source>
</evidence>
<dbReference type="EMBL" id="JOJR01000009">
    <property type="protein sequence ID" value="RCN51992.1"/>
    <property type="molecule type" value="Genomic_DNA"/>
</dbReference>
<feature type="transmembrane region" description="Helical" evidence="1">
    <location>
        <begin position="100"/>
        <end position="122"/>
    </location>
</feature>
<feature type="transmembrane region" description="Helical" evidence="1">
    <location>
        <begin position="62"/>
        <end position="80"/>
    </location>
</feature>
<dbReference type="OrthoDB" id="5821374at2759"/>
<feature type="transmembrane region" description="Helical" evidence="1">
    <location>
        <begin position="264"/>
        <end position="284"/>
    </location>
</feature>
<comment type="caution">
    <text evidence="2">The sequence shown here is derived from an EMBL/GenBank/DDBJ whole genome shotgun (WGS) entry which is preliminary data.</text>
</comment>
<evidence type="ECO:0000313" key="3">
    <source>
        <dbReference type="Proteomes" id="UP000252519"/>
    </source>
</evidence>
<feature type="transmembrane region" description="Helical" evidence="1">
    <location>
        <begin position="31"/>
        <end position="50"/>
    </location>
</feature>
<keyword evidence="1" id="KW-0472">Membrane</keyword>
<reference evidence="2 3" key="1">
    <citation type="submission" date="2014-10" db="EMBL/GenBank/DDBJ databases">
        <title>Draft genome of the hookworm Ancylostoma caninum.</title>
        <authorList>
            <person name="Mitreva M."/>
        </authorList>
    </citation>
    <scope>NUCLEOTIDE SEQUENCE [LARGE SCALE GENOMIC DNA]</scope>
    <source>
        <strain evidence="2 3">Baltimore</strain>
    </source>
</reference>
<feature type="transmembrane region" description="Helical" evidence="1">
    <location>
        <begin position="143"/>
        <end position="168"/>
    </location>
</feature>
<keyword evidence="1" id="KW-0812">Transmembrane</keyword>
<dbReference type="Proteomes" id="UP000252519">
    <property type="component" value="Unassembled WGS sequence"/>
</dbReference>
<dbReference type="AlphaFoldDB" id="A0A368H5W9"/>
<accession>A0A368H5W9</accession>
<protein>
    <recommendedName>
        <fullName evidence="4">Serpentine receptor class gamma</fullName>
    </recommendedName>
</protein>
<evidence type="ECO:0000313" key="2">
    <source>
        <dbReference type="EMBL" id="RCN51992.1"/>
    </source>
</evidence>
<sequence length="304" mass="34992">MSTTQRNREESVTQLPIPPQLFVGSDRTSAVLWYSTLCVVSLILHLVFIIGIRKLCGWKSNFCFTLLLVVSVMCMVRFTAELTASLTALFYMDWNKYQVLWIGLGSLAFAPYFTVVLLNISITFHRLAYTAFPFTASEYLGKTVMKVTLLGIFLFFLAFVVILNTNLLGVRWVDSFMSWASMKSRNPAVFRLLNTLSNYGVGVINIVAYSLLFTLLYKRKLISFTGNHEIKMTLQVLCMVFCEILFFLYWQFWNMEGYGPWDLVIAETSNLLYFDVIIIPYLILNRCRTQYGNSIPEHLSHGYT</sequence>
<organism evidence="2 3">
    <name type="scientific">Ancylostoma caninum</name>
    <name type="common">Dog hookworm</name>
    <dbReference type="NCBI Taxonomy" id="29170"/>
    <lineage>
        <taxon>Eukaryota</taxon>
        <taxon>Metazoa</taxon>
        <taxon>Ecdysozoa</taxon>
        <taxon>Nematoda</taxon>
        <taxon>Chromadorea</taxon>
        <taxon>Rhabditida</taxon>
        <taxon>Rhabditina</taxon>
        <taxon>Rhabditomorpha</taxon>
        <taxon>Strongyloidea</taxon>
        <taxon>Ancylostomatidae</taxon>
        <taxon>Ancylostomatinae</taxon>
        <taxon>Ancylostoma</taxon>
    </lineage>
</organism>
<evidence type="ECO:0000256" key="1">
    <source>
        <dbReference type="SAM" id="Phobius"/>
    </source>
</evidence>
<feature type="transmembrane region" description="Helical" evidence="1">
    <location>
        <begin position="233"/>
        <end position="252"/>
    </location>
</feature>
<feature type="transmembrane region" description="Helical" evidence="1">
    <location>
        <begin position="188"/>
        <end position="212"/>
    </location>
</feature>
<keyword evidence="1" id="KW-1133">Transmembrane helix</keyword>
<name>A0A368H5W9_ANCCA</name>
<keyword evidence="3" id="KW-1185">Reference proteome</keyword>
<gene>
    <name evidence="2" type="ORF">ANCCAN_01779</name>
</gene>